<reference evidence="7" key="1">
    <citation type="submission" date="2020-11" db="EMBL/GenBank/DDBJ databases">
        <title>Kefir isolates.</title>
        <authorList>
            <person name="Marcisauskas S."/>
            <person name="Kim Y."/>
            <person name="Blasche S."/>
        </authorList>
    </citation>
    <scope>NUCLEOTIDE SEQUENCE</scope>
    <source>
        <strain evidence="7">Olga-1</strain>
    </source>
</reference>
<dbReference type="InterPro" id="IPR023210">
    <property type="entry name" value="NADP_OxRdtase_dom"/>
</dbReference>
<feature type="active site" description="Proton donor" evidence="3">
    <location>
        <position position="50"/>
    </location>
</feature>
<evidence type="ECO:0000256" key="3">
    <source>
        <dbReference type="PIRSR" id="PIRSR000097-1"/>
    </source>
</evidence>
<protein>
    <recommendedName>
        <fullName evidence="6">NADP-dependent oxidoreductase domain-containing protein</fullName>
    </recommendedName>
</protein>
<evidence type="ECO:0000313" key="7">
    <source>
        <dbReference type="EMBL" id="KAG0689894.1"/>
    </source>
</evidence>
<evidence type="ECO:0000256" key="2">
    <source>
        <dbReference type="ARBA" id="ARBA00023002"/>
    </source>
</evidence>
<gene>
    <name evidence="7" type="ORF">C6P40_004304</name>
</gene>
<feature type="site" description="Lowers pKa of active site Tyr" evidence="5">
    <location>
        <position position="81"/>
    </location>
</feature>
<dbReference type="Gene3D" id="3.20.20.100">
    <property type="entry name" value="NADP-dependent oxidoreductase domain"/>
    <property type="match status" value="1"/>
</dbReference>
<name>A0A9P6WMV2_9ASCO</name>
<dbReference type="CDD" id="cd19071">
    <property type="entry name" value="AKR_AKR1-5-like"/>
    <property type="match status" value="1"/>
</dbReference>
<dbReference type="PANTHER" id="PTHR43827">
    <property type="entry name" value="2,5-DIKETO-D-GLUCONIC ACID REDUCTASE"/>
    <property type="match status" value="1"/>
</dbReference>
<dbReference type="GO" id="GO:0016616">
    <property type="term" value="F:oxidoreductase activity, acting on the CH-OH group of donors, NAD or NADP as acceptor"/>
    <property type="evidence" value="ECO:0007669"/>
    <property type="project" value="UniProtKB-ARBA"/>
</dbReference>
<sequence>MPVKFYTLNSGNKIPSIGLGVYLTPISVAEEISLDALEAGYKHIDSAQFYKNEHEVCAAIAAWLKKDPVNNKREDIFYTTKIFDSDHGYELTKKAIEVSLERAKDIGYIDLVLMHSPQSNYEKRHGSWLALQEAVAAGTVKNIGVSNYGIKHLKELLAYQDLKIRPAVNQIEVHPWLTRTELVAYCQAEGIVIEAYSPLAKGRKFDDPLLVSLAEKYSKTTAQILINWSLVKGFVTLPKTVSKQRLLPNLEAGDFELSAEDIKALDAKDEYFITGWDPTVYPLDNEKEA</sequence>
<dbReference type="PANTHER" id="PTHR43827:SF13">
    <property type="entry name" value="ALDO_KETO REDUCTASE FAMILY PROTEIN"/>
    <property type="match status" value="1"/>
</dbReference>
<keyword evidence="2" id="KW-0560">Oxidoreductase</keyword>
<dbReference type="PRINTS" id="PR00069">
    <property type="entry name" value="ALDKETRDTASE"/>
</dbReference>
<keyword evidence="8" id="KW-1185">Reference proteome</keyword>
<dbReference type="SUPFAM" id="SSF51430">
    <property type="entry name" value="NAD(P)-linked oxidoreductase"/>
    <property type="match status" value="1"/>
</dbReference>
<evidence type="ECO:0000256" key="5">
    <source>
        <dbReference type="PIRSR" id="PIRSR000097-3"/>
    </source>
</evidence>
<dbReference type="InterPro" id="IPR036812">
    <property type="entry name" value="NAD(P)_OxRdtase_dom_sf"/>
</dbReference>
<dbReference type="InterPro" id="IPR020471">
    <property type="entry name" value="AKR"/>
</dbReference>
<evidence type="ECO:0000313" key="8">
    <source>
        <dbReference type="Proteomes" id="UP000697127"/>
    </source>
</evidence>
<evidence type="ECO:0000256" key="4">
    <source>
        <dbReference type="PIRSR" id="PIRSR000097-2"/>
    </source>
</evidence>
<feature type="domain" description="NADP-dependent oxidoreductase" evidence="6">
    <location>
        <begin position="30"/>
        <end position="269"/>
    </location>
</feature>
<accession>A0A9P6WMV2</accession>
<feature type="binding site" evidence="4">
    <location>
        <position position="115"/>
    </location>
    <ligand>
        <name>substrate</name>
    </ligand>
</feature>
<evidence type="ECO:0000256" key="1">
    <source>
        <dbReference type="ARBA" id="ARBA00007905"/>
    </source>
</evidence>
<dbReference type="Pfam" id="PF00248">
    <property type="entry name" value="Aldo_ket_red"/>
    <property type="match status" value="1"/>
</dbReference>
<dbReference type="OrthoDB" id="416253at2759"/>
<evidence type="ECO:0000259" key="6">
    <source>
        <dbReference type="Pfam" id="PF00248"/>
    </source>
</evidence>
<dbReference type="FunFam" id="3.20.20.100:FF:000015">
    <property type="entry name" value="Oxidoreductase, aldo/keto reductase family"/>
    <property type="match status" value="1"/>
</dbReference>
<dbReference type="Proteomes" id="UP000697127">
    <property type="component" value="Unassembled WGS sequence"/>
</dbReference>
<organism evidence="7 8">
    <name type="scientific">Pichia californica</name>
    <dbReference type="NCBI Taxonomy" id="460514"/>
    <lineage>
        <taxon>Eukaryota</taxon>
        <taxon>Fungi</taxon>
        <taxon>Dikarya</taxon>
        <taxon>Ascomycota</taxon>
        <taxon>Saccharomycotina</taxon>
        <taxon>Pichiomycetes</taxon>
        <taxon>Pichiales</taxon>
        <taxon>Pichiaceae</taxon>
        <taxon>Pichia</taxon>
    </lineage>
</organism>
<dbReference type="InterPro" id="IPR018170">
    <property type="entry name" value="Aldo/ket_reductase_CS"/>
</dbReference>
<comment type="caution">
    <text evidence="7">The sequence shown here is derived from an EMBL/GenBank/DDBJ whole genome shotgun (WGS) entry which is preliminary data.</text>
</comment>
<dbReference type="PIRSF" id="PIRSF000097">
    <property type="entry name" value="AKR"/>
    <property type="match status" value="1"/>
</dbReference>
<dbReference type="AlphaFoldDB" id="A0A9P6WMV2"/>
<dbReference type="EMBL" id="PUHW01000056">
    <property type="protein sequence ID" value="KAG0689894.1"/>
    <property type="molecule type" value="Genomic_DNA"/>
</dbReference>
<comment type="similarity">
    <text evidence="1">Belongs to the aldo/keto reductase family.</text>
</comment>
<dbReference type="PROSITE" id="PS00062">
    <property type="entry name" value="ALDOKETO_REDUCTASE_2"/>
    <property type="match status" value="1"/>
</dbReference>
<proteinExistence type="inferred from homology"/>